<evidence type="ECO:0008006" key="4">
    <source>
        <dbReference type="Google" id="ProtNLM"/>
    </source>
</evidence>
<feature type="chain" id="PRO_5016879812" description="Lipoprotein" evidence="1">
    <location>
        <begin position="20"/>
        <end position="113"/>
    </location>
</feature>
<name>A0A379CA69_9PAST</name>
<dbReference type="AlphaFoldDB" id="A0A379CA69"/>
<keyword evidence="3" id="KW-1185">Reference proteome</keyword>
<organism evidence="2 3">
    <name type="scientific">Phocoenobacter uteri</name>
    <dbReference type="NCBI Taxonomy" id="146806"/>
    <lineage>
        <taxon>Bacteria</taxon>
        <taxon>Pseudomonadati</taxon>
        <taxon>Pseudomonadota</taxon>
        <taxon>Gammaproteobacteria</taxon>
        <taxon>Pasteurellales</taxon>
        <taxon>Pasteurellaceae</taxon>
        <taxon>Phocoenobacter</taxon>
    </lineage>
</organism>
<protein>
    <recommendedName>
        <fullName evidence="4">Lipoprotein</fullName>
    </recommendedName>
</protein>
<keyword evidence="1" id="KW-0732">Signal</keyword>
<proteinExistence type="predicted"/>
<feature type="signal peptide" evidence="1">
    <location>
        <begin position="1"/>
        <end position="19"/>
    </location>
</feature>
<dbReference type="EMBL" id="UGTA01000001">
    <property type="protein sequence ID" value="SUB59164.1"/>
    <property type="molecule type" value="Genomic_DNA"/>
</dbReference>
<evidence type="ECO:0000313" key="2">
    <source>
        <dbReference type="EMBL" id="SUB59164.1"/>
    </source>
</evidence>
<evidence type="ECO:0000313" key="3">
    <source>
        <dbReference type="Proteomes" id="UP000255417"/>
    </source>
</evidence>
<dbReference type="RefSeq" id="WP_115315654.1">
    <property type="nucleotide sequence ID" value="NZ_LWIF01000001.1"/>
</dbReference>
<sequence>MKVLLVLMVLMNLASCSMGGFKPPRETEHWTSDEYIQYRDYWDRRNTNMRECGIDPYEGYHKSTKEGLCMEAKGWYYTAGPVCNEFDSVDDPLCVQWRAKKGLPYPSAKEIIR</sequence>
<evidence type="ECO:0000256" key="1">
    <source>
        <dbReference type="SAM" id="SignalP"/>
    </source>
</evidence>
<dbReference type="OrthoDB" id="5676144at2"/>
<accession>A0A379CA69</accession>
<gene>
    <name evidence="2" type="ORF">NCTC12872_01139</name>
</gene>
<reference evidence="2 3" key="1">
    <citation type="submission" date="2018-06" db="EMBL/GenBank/DDBJ databases">
        <authorList>
            <consortium name="Pathogen Informatics"/>
            <person name="Doyle S."/>
        </authorList>
    </citation>
    <scope>NUCLEOTIDE SEQUENCE [LARGE SCALE GENOMIC DNA]</scope>
    <source>
        <strain evidence="2 3">NCTC12872</strain>
    </source>
</reference>
<dbReference type="Proteomes" id="UP000255417">
    <property type="component" value="Unassembled WGS sequence"/>
</dbReference>